<keyword evidence="1" id="KW-0812">Transmembrane</keyword>
<keyword evidence="1" id="KW-0472">Membrane</keyword>
<feature type="transmembrane region" description="Helical" evidence="1">
    <location>
        <begin position="76"/>
        <end position="97"/>
    </location>
</feature>
<dbReference type="EMBL" id="RJUF01000005">
    <property type="protein sequence ID" value="MCP9762079.1"/>
    <property type="molecule type" value="Genomic_DNA"/>
</dbReference>
<keyword evidence="1" id="KW-1133">Transmembrane helix</keyword>
<organism evidence="2 3">
    <name type="scientific">Lacihabitans soyangensis</name>
    <dbReference type="NCBI Taxonomy" id="869394"/>
    <lineage>
        <taxon>Bacteria</taxon>
        <taxon>Pseudomonadati</taxon>
        <taxon>Bacteroidota</taxon>
        <taxon>Cytophagia</taxon>
        <taxon>Cytophagales</taxon>
        <taxon>Leadbetterellaceae</taxon>
        <taxon>Lacihabitans</taxon>
    </lineage>
</organism>
<sequence>MKEECENHEKCMKMIQAVLDGSASPEEIEHFKSNVDVCKPCFDGYELEKSIKNCLQTKVEKKCCPQNTVDQLKAKIGIGLVLLAGFIIKLKVIQTIFLS</sequence>
<dbReference type="AlphaFoldDB" id="A0AAE3GZB3"/>
<evidence type="ECO:0000256" key="1">
    <source>
        <dbReference type="SAM" id="Phobius"/>
    </source>
</evidence>
<accession>A0AAE3GZB3</accession>
<evidence type="ECO:0000313" key="3">
    <source>
        <dbReference type="Proteomes" id="UP001204144"/>
    </source>
</evidence>
<evidence type="ECO:0000313" key="2">
    <source>
        <dbReference type="EMBL" id="MCP9762079.1"/>
    </source>
</evidence>
<protein>
    <submittedName>
        <fullName evidence="2">Uncharacterized protein</fullName>
    </submittedName>
</protein>
<reference evidence="2 3" key="1">
    <citation type="submission" date="2018-11" db="EMBL/GenBank/DDBJ databases">
        <title>Novel bacteria species description.</title>
        <authorList>
            <person name="Han J.-H."/>
        </authorList>
    </citation>
    <scope>NUCLEOTIDE SEQUENCE [LARGE SCALE GENOMIC DNA]</scope>
    <source>
        <strain evidence="2 3">KCTC23259</strain>
    </source>
</reference>
<keyword evidence="3" id="KW-1185">Reference proteome</keyword>
<gene>
    <name evidence="2" type="ORF">EGI31_03870</name>
</gene>
<proteinExistence type="predicted"/>
<name>A0AAE3GZB3_9BACT</name>
<comment type="caution">
    <text evidence="2">The sequence shown here is derived from an EMBL/GenBank/DDBJ whole genome shotgun (WGS) entry which is preliminary data.</text>
</comment>
<dbReference type="Proteomes" id="UP001204144">
    <property type="component" value="Unassembled WGS sequence"/>
</dbReference>